<proteinExistence type="predicted"/>
<evidence type="ECO:0000313" key="3">
    <source>
        <dbReference type="Proteomes" id="UP001440984"/>
    </source>
</evidence>
<accession>A0ABV0LAV2</accession>
<keyword evidence="1" id="KW-1133">Transmembrane helix</keyword>
<protein>
    <submittedName>
        <fullName evidence="2">Uncharacterized protein</fullName>
    </submittedName>
</protein>
<evidence type="ECO:0000256" key="1">
    <source>
        <dbReference type="SAM" id="Phobius"/>
    </source>
</evidence>
<comment type="caution">
    <text evidence="2">The sequence shown here is derived from an EMBL/GenBank/DDBJ whole genome shotgun (WGS) entry which is preliminary data.</text>
</comment>
<reference evidence="2 3" key="1">
    <citation type="submission" date="2024-05" db="EMBL/GenBank/DDBJ databases">
        <authorList>
            <person name="Zhao H."/>
            <person name="Xu Y."/>
            <person name="Lin S."/>
            <person name="Spain J.C."/>
            <person name="Zhou N.-Y."/>
        </authorList>
    </citation>
    <scope>NUCLEOTIDE SEQUENCE [LARGE SCALE GENOMIC DNA]</scope>
    <source>
        <strain evidence="2 3">NEAU-NG30</strain>
    </source>
</reference>
<keyword evidence="3" id="KW-1185">Reference proteome</keyword>
<dbReference type="EMBL" id="JBDZYD010000003">
    <property type="protein sequence ID" value="MEQ0559441.1"/>
    <property type="molecule type" value="Genomic_DNA"/>
</dbReference>
<evidence type="ECO:0000313" key="2">
    <source>
        <dbReference type="EMBL" id="MEQ0559441.1"/>
    </source>
</evidence>
<keyword evidence="1" id="KW-0812">Transmembrane</keyword>
<keyword evidence="1" id="KW-0472">Membrane</keyword>
<organism evidence="2 3">
    <name type="scientific">Amycolatopsis melonis</name>
    <dbReference type="NCBI Taxonomy" id="3156488"/>
    <lineage>
        <taxon>Bacteria</taxon>
        <taxon>Bacillati</taxon>
        <taxon>Actinomycetota</taxon>
        <taxon>Actinomycetes</taxon>
        <taxon>Pseudonocardiales</taxon>
        <taxon>Pseudonocardiaceae</taxon>
        <taxon>Amycolatopsis</taxon>
    </lineage>
</organism>
<sequence length="194" mass="21250">MGDFAEFEPAPPVELPPPRPRFWTRRRLLVTALVIAATVAAVVVLAREPGPGEPGWQPLDGQTESHSSTGEAGLQFAQVLENEEDTDVVIESVRAEVPPGLSVKEAGQLPLGWLTEYYWLTPPKLIPLPVTAPAGHKIKFVVRFRVSCPPATPATRIPWRLFLTVRSGTVRQEVEVDSLKDIELVDSALPEFCG</sequence>
<dbReference type="Proteomes" id="UP001440984">
    <property type="component" value="Unassembled WGS sequence"/>
</dbReference>
<name>A0ABV0LAV2_9PSEU</name>
<dbReference type="RefSeq" id="WP_348949496.1">
    <property type="nucleotide sequence ID" value="NZ_JBDZYD010000003.1"/>
</dbReference>
<feature type="transmembrane region" description="Helical" evidence="1">
    <location>
        <begin position="28"/>
        <end position="46"/>
    </location>
</feature>
<gene>
    <name evidence="2" type="ORF">ABJI51_10205</name>
</gene>